<organism evidence="2 3">
    <name type="scientific">Lentibacillus kimchii</name>
    <dbReference type="NCBI Taxonomy" id="1542911"/>
    <lineage>
        <taxon>Bacteria</taxon>
        <taxon>Bacillati</taxon>
        <taxon>Bacillota</taxon>
        <taxon>Bacilli</taxon>
        <taxon>Bacillales</taxon>
        <taxon>Bacillaceae</taxon>
        <taxon>Lentibacillus</taxon>
    </lineage>
</organism>
<evidence type="ECO:0000313" key="3">
    <source>
        <dbReference type="Proteomes" id="UP001596620"/>
    </source>
</evidence>
<dbReference type="SUPFAM" id="SSF56059">
    <property type="entry name" value="Glutathione synthetase ATP-binding domain-like"/>
    <property type="match status" value="1"/>
</dbReference>
<dbReference type="EMBL" id="JBHTGR010000010">
    <property type="protein sequence ID" value="MFC7746728.1"/>
    <property type="molecule type" value="Genomic_DNA"/>
</dbReference>
<dbReference type="RefSeq" id="WP_382358238.1">
    <property type="nucleotide sequence ID" value="NZ_JBHTGR010000010.1"/>
</dbReference>
<dbReference type="Gene3D" id="3.30.470.20">
    <property type="entry name" value="ATP-grasp fold, B domain"/>
    <property type="match status" value="1"/>
</dbReference>
<comment type="caution">
    <text evidence="2">The sequence shown here is derived from an EMBL/GenBank/DDBJ whole genome shotgun (WGS) entry which is preliminary data.</text>
</comment>
<dbReference type="InterPro" id="IPR058355">
    <property type="entry name" value="DUF8042"/>
</dbReference>
<keyword evidence="3" id="KW-1185">Reference proteome</keyword>
<sequence>MSALTGQQEKQVINLSQTLLEAGEHLHTLVKAKEIQQSIFTLSSLVDGIAAIRPAIKEVQDPDLSGQIDKLEQHVLNMTRLLQAGNLAEISGMLQFTVRPLIKSIYTTLNAEIGSTTEPDKPCAIGVFAAFRNPLDIYTDERIQAMVEASEQQHAQLYFFTSADVDFAEQTIAADTYQNGGWQRVTASFPDVINNVGTGQRAHAERKLRRMIPFTTFHVDNKLFLPKRMLQYRQYADLLVPFQPCRSIKGIHDFMDKHARVVFKALGSNRGENIFFVTKTGKRYHVQAHKKEQILGQDDFDKWLENVILKKQGGYIVQRYIHTRTKDDEPYHIRAHVQKDGEGKWVLTHIYPRIGNKRSNLSNVATDGHVEDFHTFLQQEYGEQLGATYEQDILELSLNVTRHLDKLYNLALDELGLDFAIDENGRYWMHEANNGPQTAFHEAKRAVNTVAYAKYIAENGIVRTEPRNNNSQQFQARRADLPVMQDTDQPSVALLTGKLVYDNLTRDMIAKAADEGITLFSFTPADIDADEMLIRGHFYEDDAWVPKIVSYPDVIMDRLKLRGNANASWIYEELETSLFTNEWPGLRHTRSELYEQLQSADPETTMAPWQRVGSTRDIFRFIETYGSILLKPEQGPARGNTQRAEKRADGQMTISQGNTSQTFNELPLRHKWNEWLKKKRLVVLQDTRSQTDEGTPFTIYTHASRLNGTWQLVDGFAETARQTAPGEFLAQQYETDTADQLEQQIERLTIQTAEQMRHIYGEVITEMACHISIDSEGVLNVLDIRPNGPEVMFDTEAIAASIITYTKDMTQNMEVN</sequence>
<protein>
    <submittedName>
        <fullName evidence="2">YheC/YheD family protein</fullName>
    </submittedName>
</protein>
<dbReference type="Proteomes" id="UP001596620">
    <property type="component" value="Unassembled WGS sequence"/>
</dbReference>
<evidence type="ECO:0000313" key="2">
    <source>
        <dbReference type="EMBL" id="MFC7746728.1"/>
    </source>
</evidence>
<feature type="domain" description="DUF8042" evidence="1">
    <location>
        <begin position="10"/>
        <end position="111"/>
    </location>
</feature>
<accession>A0ABW2UXB8</accession>
<proteinExistence type="predicted"/>
<evidence type="ECO:0000259" key="1">
    <source>
        <dbReference type="Pfam" id="PF26154"/>
    </source>
</evidence>
<name>A0ABW2UXB8_9BACI</name>
<dbReference type="Pfam" id="PF26154">
    <property type="entry name" value="DUF8042"/>
    <property type="match status" value="1"/>
</dbReference>
<dbReference type="Pfam" id="PF14398">
    <property type="entry name" value="ATPgrasp_YheCD"/>
    <property type="match status" value="2"/>
</dbReference>
<reference evidence="3" key="1">
    <citation type="journal article" date="2019" name="Int. J. Syst. Evol. Microbiol.">
        <title>The Global Catalogue of Microorganisms (GCM) 10K type strain sequencing project: providing services to taxonomists for standard genome sequencing and annotation.</title>
        <authorList>
            <consortium name="The Broad Institute Genomics Platform"/>
            <consortium name="The Broad Institute Genome Sequencing Center for Infectious Disease"/>
            <person name="Wu L."/>
            <person name="Ma J."/>
        </authorList>
    </citation>
    <scope>NUCLEOTIDE SEQUENCE [LARGE SCALE GENOMIC DNA]</scope>
    <source>
        <strain evidence="3">JCM 30234</strain>
    </source>
</reference>
<dbReference type="InterPro" id="IPR026838">
    <property type="entry name" value="YheC/D"/>
</dbReference>
<gene>
    <name evidence="2" type="ORF">ACFQU8_05685</name>
</gene>